<evidence type="ECO:0000256" key="9">
    <source>
        <dbReference type="ARBA" id="ARBA00047913"/>
    </source>
</evidence>
<dbReference type="GO" id="GO:0050567">
    <property type="term" value="F:glutaminyl-tRNA synthase (glutamine-hydrolyzing) activity"/>
    <property type="evidence" value="ECO:0007669"/>
    <property type="project" value="UniProtKB-UniRule"/>
</dbReference>
<dbReference type="NCBIfam" id="NF004015">
    <property type="entry name" value="PRK05477.1-5"/>
    <property type="match status" value="1"/>
</dbReference>
<dbReference type="InterPro" id="IPR023168">
    <property type="entry name" value="GatB_Yqey_C_2"/>
</dbReference>
<evidence type="ECO:0000256" key="4">
    <source>
        <dbReference type="ARBA" id="ARBA00022741"/>
    </source>
</evidence>
<dbReference type="SUPFAM" id="SSF55931">
    <property type="entry name" value="Glutamine synthetase/guanido kinase"/>
    <property type="match status" value="1"/>
</dbReference>
<dbReference type="NCBIfam" id="TIGR00133">
    <property type="entry name" value="gatB"/>
    <property type="match status" value="1"/>
</dbReference>
<dbReference type="GO" id="GO:0070681">
    <property type="term" value="P:glutaminyl-tRNAGln biosynthesis via transamidation"/>
    <property type="evidence" value="ECO:0007669"/>
    <property type="project" value="TreeGrafter"/>
</dbReference>
<organism evidence="12 13">
    <name type="scientific">Anoxybacter fermentans</name>
    <dbReference type="NCBI Taxonomy" id="1323375"/>
    <lineage>
        <taxon>Bacteria</taxon>
        <taxon>Bacillati</taxon>
        <taxon>Bacillota</taxon>
        <taxon>Clostridia</taxon>
        <taxon>Halanaerobiales</taxon>
        <taxon>Anoxybacter</taxon>
    </lineage>
</organism>
<dbReference type="InterPro" id="IPR017959">
    <property type="entry name" value="Asn/Gln-tRNA_amidoTrfase_suB/E"/>
</dbReference>
<keyword evidence="13" id="KW-1185">Reference proteome</keyword>
<dbReference type="InterPro" id="IPR006075">
    <property type="entry name" value="Asn/Gln-tRNA_Trfase_suB/E_cat"/>
</dbReference>
<dbReference type="InterPro" id="IPR017958">
    <property type="entry name" value="Gln-tRNA_amidoTrfase_suB_CS"/>
</dbReference>
<dbReference type="HAMAP" id="MF_00121">
    <property type="entry name" value="GatB"/>
    <property type="match status" value="1"/>
</dbReference>
<protein>
    <recommendedName>
        <fullName evidence="10">Aspartyl/glutamyl-tRNA(Asn/Gln) amidotransferase subunit B</fullName>
        <shortName evidence="10">Asp/Glu-ADT subunit B</shortName>
        <ecNumber evidence="10">6.3.5.-</ecNumber>
    </recommendedName>
</protein>
<evidence type="ECO:0000256" key="3">
    <source>
        <dbReference type="ARBA" id="ARBA00022598"/>
    </source>
</evidence>
<dbReference type="InterPro" id="IPR042114">
    <property type="entry name" value="GatB_C_1"/>
</dbReference>
<dbReference type="PROSITE" id="PS01234">
    <property type="entry name" value="GATB"/>
    <property type="match status" value="1"/>
</dbReference>
<dbReference type="InterPro" id="IPR003789">
    <property type="entry name" value="Asn/Gln_tRNA_amidoTrase-B-like"/>
</dbReference>
<accession>A0A3S9SUW1</accession>
<proteinExistence type="inferred from homology"/>
<dbReference type="AlphaFoldDB" id="A0A3S9SUW1"/>
<dbReference type="GO" id="GO:0005524">
    <property type="term" value="F:ATP binding"/>
    <property type="evidence" value="ECO:0007669"/>
    <property type="project" value="UniProtKB-KW"/>
</dbReference>
<reference evidence="12 13" key="1">
    <citation type="submission" date="2016-07" db="EMBL/GenBank/DDBJ databases">
        <title>Genome and transcriptome analysis of iron-reducing fermentative bacteria Anoxybacter fermentans.</title>
        <authorList>
            <person name="Zeng X."/>
            <person name="Shao Z."/>
        </authorList>
    </citation>
    <scope>NUCLEOTIDE SEQUENCE [LARGE SCALE GENOMIC DNA]</scope>
    <source>
        <strain evidence="12 13">DY22613</strain>
    </source>
</reference>
<evidence type="ECO:0000313" key="12">
    <source>
        <dbReference type="EMBL" id="AZR72068.1"/>
    </source>
</evidence>
<sequence length="484" mass="54107">MPEGFEIIIGLEVHAQLATKSKIFCGCSTEFGAEPNVHTCPVCLGMPGVLPVLNKKAVEYAVKAGLALNCEIASFSKFDRKNYFYPDLPKAYQISQYDLPLCKNGYIDVEDDNGETFRVRINRIHLEEDAGKLVHGTGANITESDAALVDLNRAGVPLIEIVTEPDIHSPAQARAYLITLKSILKYLGVSDCNMEEGSLRVDANVSIRPVGSKEFGTKTELKNMNSFKALERALEYEVERQAEVIKSGGKVVQETRTWDEKAGKTVSMRSKEEAHDYRYFPEPDLVPIKLDREWIEEIRASIGELPKEKKQRFIEQYGLPEYDAGVLTQDKALADFFEDAAKEYHDPKAVSNWVMGDFLRLVKEENIDYGDLKITGSQLAEMLKLIDKGTISSKIAKTVFEEMFKTGKNPKTIVEEKGLIQISDESVLEGIVQKVLDANPQAIADYKAGKDRAIKFLMGQVMKETRGKANPQLVNKILMEKLNA</sequence>
<dbReference type="GO" id="GO:0006412">
    <property type="term" value="P:translation"/>
    <property type="evidence" value="ECO:0007669"/>
    <property type="project" value="UniProtKB-UniRule"/>
</dbReference>
<dbReference type="KEGG" id="aft:BBF96_00870"/>
<dbReference type="FunFam" id="1.10.10.410:FF:000001">
    <property type="entry name" value="Aspartyl/glutamyl-tRNA(Asn/Gln) amidotransferase subunit B"/>
    <property type="match status" value="1"/>
</dbReference>
<keyword evidence="12" id="KW-0808">Transferase</keyword>
<feature type="domain" description="Asn/Gln amidotransferase" evidence="11">
    <location>
        <begin position="335"/>
        <end position="482"/>
    </location>
</feature>
<dbReference type="EC" id="6.3.5.-" evidence="10"/>
<evidence type="ECO:0000313" key="13">
    <source>
        <dbReference type="Proteomes" id="UP000267250"/>
    </source>
</evidence>
<comment type="similarity">
    <text evidence="1 10">Belongs to the GatB/GatE family. GatB subfamily.</text>
</comment>
<keyword evidence="5 10" id="KW-0067">ATP-binding</keyword>
<evidence type="ECO:0000256" key="7">
    <source>
        <dbReference type="ARBA" id="ARBA00024799"/>
    </source>
</evidence>
<dbReference type="SUPFAM" id="SSF89095">
    <property type="entry name" value="GatB/YqeY motif"/>
    <property type="match status" value="1"/>
</dbReference>
<dbReference type="Proteomes" id="UP000267250">
    <property type="component" value="Chromosome"/>
</dbReference>
<dbReference type="SMART" id="SM00845">
    <property type="entry name" value="GatB_Yqey"/>
    <property type="match status" value="1"/>
</dbReference>
<dbReference type="RefSeq" id="WP_127015397.1">
    <property type="nucleotide sequence ID" value="NZ_CP016379.1"/>
</dbReference>
<dbReference type="PANTHER" id="PTHR11659">
    <property type="entry name" value="GLUTAMYL-TRNA GLN AMIDOTRANSFERASE SUBUNIT B MITOCHONDRIAL AND PROKARYOTIC PET112-RELATED"/>
    <property type="match status" value="1"/>
</dbReference>
<dbReference type="GO" id="GO:0050566">
    <property type="term" value="F:asparaginyl-tRNA synthase (glutamine-hydrolyzing) activity"/>
    <property type="evidence" value="ECO:0007669"/>
    <property type="project" value="RHEA"/>
</dbReference>
<comment type="catalytic activity">
    <reaction evidence="8 10">
        <text>L-aspartyl-tRNA(Asn) + L-glutamine + ATP + H2O = L-asparaginyl-tRNA(Asn) + L-glutamate + ADP + phosphate + 2 H(+)</text>
        <dbReference type="Rhea" id="RHEA:14513"/>
        <dbReference type="Rhea" id="RHEA-COMP:9674"/>
        <dbReference type="Rhea" id="RHEA-COMP:9677"/>
        <dbReference type="ChEBI" id="CHEBI:15377"/>
        <dbReference type="ChEBI" id="CHEBI:15378"/>
        <dbReference type="ChEBI" id="CHEBI:29985"/>
        <dbReference type="ChEBI" id="CHEBI:30616"/>
        <dbReference type="ChEBI" id="CHEBI:43474"/>
        <dbReference type="ChEBI" id="CHEBI:58359"/>
        <dbReference type="ChEBI" id="CHEBI:78515"/>
        <dbReference type="ChEBI" id="CHEBI:78516"/>
        <dbReference type="ChEBI" id="CHEBI:456216"/>
    </reaction>
</comment>
<comment type="catalytic activity">
    <reaction evidence="9 10">
        <text>L-glutamyl-tRNA(Gln) + L-glutamine + ATP + H2O = L-glutaminyl-tRNA(Gln) + L-glutamate + ADP + phosphate + H(+)</text>
        <dbReference type="Rhea" id="RHEA:17521"/>
        <dbReference type="Rhea" id="RHEA-COMP:9681"/>
        <dbReference type="Rhea" id="RHEA-COMP:9684"/>
        <dbReference type="ChEBI" id="CHEBI:15377"/>
        <dbReference type="ChEBI" id="CHEBI:15378"/>
        <dbReference type="ChEBI" id="CHEBI:29985"/>
        <dbReference type="ChEBI" id="CHEBI:30616"/>
        <dbReference type="ChEBI" id="CHEBI:43474"/>
        <dbReference type="ChEBI" id="CHEBI:58359"/>
        <dbReference type="ChEBI" id="CHEBI:78520"/>
        <dbReference type="ChEBI" id="CHEBI:78521"/>
        <dbReference type="ChEBI" id="CHEBI:456216"/>
    </reaction>
</comment>
<name>A0A3S9SUW1_9FIRM</name>
<comment type="function">
    <text evidence="7 10">Allows the formation of correctly charged Asn-tRNA(Asn) or Gln-tRNA(Gln) through the transamidation of misacylated Asp-tRNA(Asn) or Glu-tRNA(Gln) in organisms which lack either or both of asparaginyl-tRNA or glutaminyl-tRNA synthetases. The reaction takes place in the presence of glutamine and ATP through an activated phospho-Asp-tRNA(Asn) or phospho-Glu-tRNA(Gln).</text>
</comment>
<dbReference type="OrthoDB" id="9804078at2"/>
<evidence type="ECO:0000256" key="10">
    <source>
        <dbReference type="HAMAP-Rule" id="MF_00121"/>
    </source>
</evidence>
<keyword evidence="3 10" id="KW-0436">Ligase</keyword>
<evidence type="ECO:0000256" key="8">
    <source>
        <dbReference type="ARBA" id="ARBA00047380"/>
    </source>
</evidence>
<keyword evidence="6 10" id="KW-0648">Protein biosynthesis</keyword>
<dbReference type="GO" id="GO:0016740">
    <property type="term" value="F:transferase activity"/>
    <property type="evidence" value="ECO:0007669"/>
    <property type="project" value="UniProtKB-KW"/>
</dbReference>
<evidence type="ECO:0000256" key="5">
    <source>
        <dbReference type="ARBA" id="ARBA00022840"/>
    </source>
</evidence>
<evidence type="ECO:0000256" key="6">
    <source>
        <dbReference type="ARBA" id="ARBA00022917"/>
    </source>
</evidence>
<dbReference type="FunFam" id="1.10.150.380:FF:000001">
    <property type="entry name" value="Aspartyl/glutamyl-tRNA(Asn/Gln) amidotransferase subunit B"/>
    <property type="match status" value="1"/>
</dbReference>
<dbReference type="NCBIfam" id="NF004012">
    <property type="entry name" value="PRK05477.1-2"/>
    <property type="match status" value="1"/>
</dbReference>
<gene>
    <name evidence="10" type="primary">gatB</name>
    <name evidence="12" type="ORF">BBF96_00870</name>
</gene>
<dbReference type="InterPro" id="IPR014746">
    <property type="entry name" value="Gln_synth/guanido_kin_cat_dom"/>
</dbReference>
<comment type="subunit">
    <text evidence="2 10">Heterotrimer of A, B and C subunits.</text>
</comment>
<dbReference type="NCBIfam" id="NF004014">
    <property type="entry name" value="PRK05477.1-4"/>
    <property type="match status" value="1"/>
</dbReference>
<dbReference type="Pfam" id="PF02637">
    <property type="entry name" value="GatB_Yqey"/>
    <property type="match status" value="1"/>
</dbReference>
<evidence type="ECO:0000259" key="11">
    <source>
        <dbReference type="SMART" id="SM00845"/>
    </source>
</evidence>
<dbReference type="InterPro" id="IPR004413">
    <property type="entry name" value="GatB"/>
</dbReference>
<dbReference type="Gene3D" id="1.10.150.380">
    <property type="entry name" value="GatB domain, N-terminal subdomain"/>
    <property type="match status" value="1"/>
</dbReference>
<dbReference type="PANTHER" id="PTHR11659:SF0">
    <property type="entry name" value="GLUTAMYL-TRNA(GLN) AMIDOTRANSFERASE SUBUNIT B, MITOCHONDRIAL"/>
    <property type="match status" value="1"/>
</dbReference>
<keyword evidence="4 10" id="KW-0547">Nucleotide-binding</keyword>
<dbReference type="Gene3D" id="1.10.10.410">
    <property type="match status" value="1"/>
</dbReference>
<evidence type="ECO:0000256" key="1">
    <source>
        <dbReference type="ARBA" id="ARBA00005306"/>
    </source>
</evidence>
<dbReference type="EMBL" id="CP016379">
    <property type="protein sequence ID" value="AZR72068.1"/>
    <property type="molecule type" value="Genomic_DNA"/>
</dbReference>
<evidence type="ECO:0000256" key="2">
    <source>
        <dbReference type="ARBA" id="ARBA00011123"/>
    </source>
</evidence>
<dbReference type="InterPro" id="IPR018027">
    <property type="entry name" value="Asn/Gln_amidotransferase"/>
</dbReference>
<dbReference type="Pfam" id="PF02934">
    <property type="entry name" value="GatB_N"/>
    <property type="match status" value="1"/>
</dbReference>